<dbReference type="AlphaFoldDB" id="A0A420G9Z7"/>
<feature type="signal peptide" evidence="9">
    <location>
        <begin position="1"/>
        <end position="22"/>
    </location>
</feature>
<gene>
    <name evidence="13" type="ORF">BCY89_00270</name>
</gene>
<dbReference type="GO" id="GO:0009341">
    <property type="term" value="C:beta-galactosidase complex"/>
    <property type="evidence" value="ECO:0007669"/>
    <property type="project" value="TreeGrafter"/>
</dbReference>
<evidence type="ECO:0000256" key="4">
    <source>
        <dbReference type="ARBA" id="ARBA00011245"/>
    </source>
</evidence>
<organism evidence="13 14">
    <name type="scientific">Sphingobacterium siyangense</name>
    <dbReference type="NCBI Taxonomy" id="459529"/>
    <lineage>
        <taxon>Bacteria</taxon>
        <taxon>Pseudomonadati</taxon>
        <taxon>Bacteroidota</taxon>
        <taxon>Sphingobacteriia</taxon>
        <taxon>Sphingobacteriales</taxon>
        <taxon>Sphingobacteriaceae</taxon>
        <taxon>Sphingobacterium</taxon>
    </lineage>
</organism>
<dbReference type="SUPFAM" id="SSF49303">
    <property type="entry name" value="beta-Galactosidase/glucuronidase domain"/>
    <property type="match status" value="1"/>
</dbReference>
<dbReference type="GO" id="GO:0030246">
    <property type="term" value="F:carbohydrate binding"/>
    <property type="evidence" value="ECO:0007669"/>
    <property type="project" value="InterPro"/>
</dbReference>
<dbReference type="Gene3D" id="2.60.40.10">
    <property type="entry name" value="Immunoglobulins"/>
    <property type="match status" value="1"/>
</dbReference>
<dbReference type="EC" id="3.2.1.23" evidence="5"/>
<dbReference type="SUPFAM" id="SSF49785">
    <property type="entry name" value="Galactose-binding domain-like"/>
    <property type="match status" value="1"/>
</dbReference>
<keyword evidence="8" id="KW-0326">Glycosidase</keyword>
<dbReference type="Pfam" id="PF02837">
    <property type="entry name" value="Glyco_hydro_2_N"/>
    <property type="match status" value="1"/>
</dbReference>
<dbReference type="InterPro" id="IPR017853">
    <property type="entry name" value="GH"/>
</dbReference>
<feature type="domain" description="Glycoside hydrolase family 2 immunoglobulin-like beta-sandwich" evidence="10">
    <location>
        <begin position="181"/>
        <end position="282"/>
    </location>
</feature>
<evidence type="ECO:0000259" key="11">
    <source>
        <dbReference type="Pfam" id="PF02836"/>
    </source>
</evidence>
<dbReference type="InterPro" id="IPR006104">
    <property type="entry name" value="Glyco_hydro_2_N"/>
</dbReference>
<keyword evidence="14" id="KW-1185">Reference proteome</keyword>
<evidence type="ECO:0000256" key="1">
    <source>
        <dbReference type="ARBA" id="ARBA00001412"/>
    </source>
</evidence>
<dbReference type="InterPro" id="IPR013783">
    <property type="entry name" value="Ig-like_fold"/>
</dbReference>
<dbReference type="InterPro" id="IPR050347">
    <property type="entry name" value="Bact_Beta-galactosidase"/>
</dbReference>
<evidence type="ECO:0000313" key="14">
    <source>
        <dbReference type="Proteomes" id="UP000286402"/>
    </source>
</evidence>
<dbReference type="RefSeq" id="WP_120332386.1">
    <property type="nucleotide sequence ID" value="NZ_MCAQ01000001.1"/>
</dbReference>
<evidence type="ECO:0000313" key="13">
    <source>
        <dbReference type="EMBL" id="RKF41981.1"/>
    </source>
</evidence>
<evidence type="ECO:0000256" key="7">
    <source>
        <dbReference type="ARBA" id="ARBA00022837"/>
    </source>
</evidence>
<comment type="caution">
    <text evidence="13">The sequence shown here is derived from an EMBL/GenBank/DDBJ whole genome shotgun (WGS) entry which is preliminary data.</text>
</comment>
<dbReference type="Pfam" id="PF02836">
    <property type="entry name" value="Glyco_hydro_2_C"/>
    <property type="match status" value="1"/>
</dbReference>
<evidence type="ECO:0000256" key="3">
    <source>
        <dbReference type="ARBA" id="ARBA00007401"/>
    </source>
</evidence>
<dbReference type="PANTHER" id="PTHR46323:SF2">
    <property type="entry name" value="BETA-GALACTOSIDASE"/>
    <property type="match status" value="1"/>
</dbReference>
<comment type="catalytic activity">
    <reaction evidence="1">
        <text>Hydrolysis of terminal non-reducing beta-D-galactose residues in beta-D-galactosides.</text>
        <dbReference type="EC" id="3.2.1.23"/>
    </reaction>
</comment>
<dbReference type="Gene3D" id="2.60.120.260">
    <property type="entry name" value="Galactose-binding domain-like"/>
    <property type="match status" value="1"/>
</dbReference>
<dbReference type="Proteomes" id="UP000286402">
    <property type="component" value="Unassembled WGS sequence"/>
</dbReference>
<proteinExistence type="inferred from homology"/>
<dbReference type="GO" id="GO:0005990">
    <property type="term" value="P:lactose catabolic process"/>
    <property type="evidence" value="ECO:0007669"/>
    <property type="project" value="TreeGrafter"/>
</dbReference>
<dbReference type="InterPro" id="IPR006102">
    <property type="entry name" value="Ig-like_GH2"/>
</dbReference>
<dbReference type="InterPro" id="IPR006101">
    <property type="entry name" value="Glyco_hydro_2"/>
</dbReference>
<keyword evidence="9" id="KW-0732">Signal</keyword>
<dbReference type="PRINTS" id="PR00132">
    <property type="entry name" value="GLHYDRLASE2"/>
</dbReference>
<dbReference type="PANTHER" id="PTHR46323">
    <property type="entry name" value="BETA-GALACTOSIDASE"/>
    <property type="match status" value="1"/>
</dbReference>
<dbReference type="SUPFAM" id="SSF74650">
    <property type="entry name" value="Galactose mutarotase-like"/>
    <property type="match status" value="1"/>
</dbReference>
<feature type="domain" description="Glycosyl hydrolases family 2 sugar binding" evidence="12">
    <location>
        <begin position="46"/>
        <end position="175"/>
    </location>
</feature>
<dbReference type="Gene3D" id="2.70.98.10">
    <property type="match status" value="1"/>
</dbReference>
<keyword evidence="6" id="KW-0378">Hydrolase</keyword>
<dbReference type="Gene3D" id="3.20.20.80">
    <property type="entry name" value="Glycosidases"/>
    <property type="match status" value="1"/>
</dbReference>
<comment type="similarity">
    <text evidence="3">Belongs to the glycosyl hydrolase 2 family.</text>
</comment>
<accession>A0A420G9Z7</accession>
<evidence type="ECO:0000256" key="9">
    <source>
        <dbReference type="SAM" id="SignalP"/>
    </source>
</evidence>
<feature type="domain" description="Glycoside hydrolase family 2 catalytic" evidence="11">
    <location>
        <begin position="284"/>
        <end position="494"/>
    </location>
</feature>
<dbReference type="EMBL" id="MCAQ01000001">
    <property type="protein sequence ID" value="RKF41981.1"/>
    <property type="molecule type" value="Genomic_DNA"/>
</dbReference>
<evidence type="ECO:0000256" key="6">
    <source>
        <dbReference type="ARBA" id="ARBA00022801"/>
    </source>
</evidence>
<feature type="chain" id="PRO_5019536996" description="beta-galactosidase" evidence="9">
    <location>
        <begin position="23"/>
        <end position="989"/>
    </location>
</feature>
<evidence type="ECO:0000259" key="10">
    <source>
        <dbReference type="Pfam" id="PF00703"/>
    </source>
</evidence>
<dbReference type="InterPro" id="IPR036156">
    <property type="entry name" value="Beta-gal/glucu_dom_sf"/>
</dbReference>
<name>A0A420G9Z7_9SPHI</name>
<evidence type="ECO:0000256" key="2">
    <source>
        <dbReference type="ARBA" id="ARBA00001913"/>
    </source>
</evidence>
<protein>
    <recommendedName>
        <fullName evidence="5">beta-galactosidase</fullName>
        <ecNumber evidence="5">3.2.1.23</ecNumber>
    </recommendedName>
</protein>
<dbReference type="InterPro" id="IPR014718">
    <property type="entry name" value="GH-type_carb-bd"/>
</dbReference>
<dbReference type="Pfam" id="PF00703">
    <property type="entry name" value="Glyco_hydro_2"/>
    <property type="match status" value="1"/>
</dbReference>
<dbReference type="InterPro" id="IPR008979">
    <property type="entry name" value="Galactose-bd-like_sf"/>
</dbReference>
<sequence length="989" mass="112888">MKKLKKLVLLALCGVMGSWAMAQQKAYQLPAKVTGLKAPVQSLNGQWNFKFDRSSAWENIQVPGEAVMQGYGIQHDNSFFYSRKFLVPSPYKGKKTIIRFDGVYSFAKLSINGKAVTSHHGGFTRWEVDITPYVIFGKQNEIELEVQDQLDDISYASGYAHHPIGGILRDVTLFATATHPVTDFNLETAFDASYKDAQLKLDFGGFVAKEATIKYTLTDPNGKSIVLDNPEKPILAGGNSHVFRVAAPIKWDAEHPNLYRLDVEVKEQGRSTYVFHKSVGFREVKVIKDQLMVNGKPVKLRGANRHDMHPTLGRSASAYYDSLDVQLFKEANINFIRTSHYPPTERFVEYCNKYGIYVEVETAICFVDTYRQKNYAPGASQNDPKKTDQYLSQSREMVNTFKSHPAVLFWSIGNESIYGDNFKQSHDLVKQMDPTRPIIWSYPGSQTTEPKIYEILSMHYQDVYGNLTQYGKTTRNFEGHGIPALFDEWAHPACYTYKTLQDDPNIREFWGISMDMMWSGLFPKQGGLGGAIWGYVDEVFMIPQQLKKGTAFWKEFAHTAKPEDFQGQAVGYGEWGIVDVWRRKKPEFWSTKKAQSPVLVTLKGKIIPDFARFQPLTIPIYNRFDHTSLQEIKLQYTYDGKTYTLGLPDIAPHQKGYIQLPGLAWQQGEQLALRFVDSRGMLLDSYRYFLGEHQVRIPESTRNGGLQLVEEPNRYLIRGRNFTFPISKTTGLIENALIDGNVVIQKGPFLNMDINLNHLTGAEVRKSASKYLLEDKNWQLNKLDVRIKDNLALVSIVGKNGSLSIQFDLTIDGKGEMKTLYHTQGEPNGYLREIGLKYYLSNELDRIAWSRNGYWNDYPQESFAGNEGTASLSYVDKTPYGQEPKQSWYMDTHNYYYWADKGARSQHPLTQQAKGMKENIYYYSLGSGTKNLMHVVSPQADNACRMDRLENEQLVLYVNNKWDYPEIAWGNYCKTLEASPCQGSITLKF</sequence>
<dbReference type="GO" id="GO:0004565">
    <property type="term" value="F:beta-galactosidase activity"/>
    <property type="evidence" value="ECO:0007669"/>
    <property type="project" value="UniProtKB-EC"/>
</dbReference>
<comment type="subunit">
    <text evidence="4">Monomer.</text>
</comment>
<dbReference type="InterPro" id="IPR006103">
    <property type="entry name" value="Glyco_hydro_2_cat"/>
</dbReference>
<comment type="cofactor">
    <cofactor evidence="2">
        <name>Ca(2+)</name>
        <dbReference type="ChEBI" id="CHEBI:29108"/>
    </cofactor>
</comment>
<reference evidence="13 14" key="1">
    <citation type="submission" date="2016-07" db="EMBL/GenBank/DDBJ databases">
        <title>Genome analysis of Sphingobacterium siyangense T12B17.</title>
        <authorList>
            <person name="Xu D."/>
            <person name="Su Y."/>
            <person name="Zheng S."/>
        </authorList>
    </citation>
    <scope>NUCLEOTIDE SEQUENCE [LARGE SCALE GENOMIC DNA]</scope>
    <source>
        <strain evidence="13 14">T12B17</strain>
    </source>
</reference>
<evidence type="ECO:0000259" key="12">
    <source>
        <dbReference type="Pfam" id="PF02837"/>
    </source>
</evidence>
<dbReference type="InterPro" id="IPR011013">
    <property type="entry name" value="Gal_mutarotase_sf_dom"/>
</dbReference>
<keyword evidence="7" id="KW-0106">Calcium</keyword>
<evidence type="ECO:0000256" key="8">
    <source>
        <dbReference type="ARBA" id="ARBA00023295"/>
    </source>
</evidence>
<dbReference type="SUPFAM" id="SSF51445">
    <property type="entry name" value="(Trans)glycosidases"/>
    <property type="match status" value="1"/>
</dbReference>
<evidence type="ECO:0000256" key="5">
    <source>
        <dbReference type="ARBA" id="ARBA00012756"/>
    </source>
</evidence>